<evidence type="ECO:0000313" key="1">
    <source>
        <dbReference type="EMBL" id="MFC7220098.1"/>
    </source>
</evidence>
<name>A0ABW2GKP5_9ACTN</name>
<evidence type="ECO:0000313" key="2">
    <source>
        <dbReference type="Proteomes" id="UP001596413"/>
    </source>
</evidence>
<keyword evidence="2" id="KW-1185">Reference proteome</keyword>
<dbReference type="RefSeq" id="WP_386416516.1">
    <property type="nucleotide sequence ID" value="NZ_JBHSZO010000029.1"/>
</dbReference>
<protein>
    <submittedName>
        <fullName evidence="1">Phosphatase</fullName>
    </submittedName>
</protein>
<comment type="caution">
    <text evidence="1">The sequence shown here is derived from an EMBL/GenBank/DDBJ whole genome shotgun (WGS) entry which is preliminary data.</text>
</comment>
<dbReference type="Proteomes" id="UP001596413">
    <property type="component" value="Unassembled WGS sequence"/>
</dbReference>
<dbReference type="Pfam" id="PF15698">
    <property type="entry name" value="Phosphatase"/>
    <property type="match status" value="1"/>
</dbReference>
<dbReference type="InterPro" id="IPR031423">
    <property type="entry name" value="Phosphatase_SCO2771"/>
</dbReference>
<organism evidence="1 2">
    <name type="scientific">Streptomyces polyrhachis</name>
    <dbReference type="NCBI Taxonomy" id="1282885"/>
    <lineage>
        <taxon>Bacteria</taxon>
        <taxon>Bacillati</taxon>
        <taxon>Actinomycetota</taxon>
        <taxon>Actinomycetes</taxon>
        <taxon>Kitasatosporales</taxon>
        <taxon>Streptomycetaceae</taxon>
        <taxon>Streptomyces</taxon>
    </lineage>
</organism>
<gene>
    <name evidence="1" type="ORF">ACFQLX_18295</name>
</gene>
<reference evidence="2" key="1">
    <citation type="journal article" date="2019" name="Int. J. Syst. Evol. Microbiol.">
        <title>The Global Catalogue of Microorganisms (GCM) 10K type strain sequencing project: providing services to taxonomists for standard genome sequencing and annotation.</title>
        <authorList>
            <consortium name="The Broad Institute Genomics Platform"/>
            <consortium name="The Broad Institute Genome Sequencing Center for Infectious Disease"/>
            <person name="Wu L."/>
            <person name="Ma J."/>
        </authorList>
    </citation>
    <scope>NUCLEOTIDE SEQUENCE [LARGE SCALE GENOMIC DNA]</scope>
    <source>
        <strain evidence="2">CGMCC 1.13681</strain>
    </source>
</reference>
<proteinExistence type="predicted"/>
<accession>A0ABW2GKP5</accession>
<sequence length="266" mass="28264">MSTASEAPGRAELIDHLVRTRIAGDVATPRENNLDHYRELAAGNRRFLFGLEDLHERWSEERVLALMAERVGVSPDPAHRTGADTIDPELTVDGLDRMARALRKAAGARRRVLVATGHPGALLEAHRALAEGLAAAGCPLVSVPEGLWVGRGSDESYGLVQQVGPVAVLERGASLRHTHAPEPMWAVLDALPEEERPEFVLADHGWSGAAGARGIDAVGFADTNDPALFLGEAEGAVQVAVPLDDHVADSRHYGPMAAYLLAAAGL</sequence>
<dbReference type="EMBL" id="JBHSZO010000029">
    <property type="protein sequence ID" value="MFC7220098.1"/>
    <property type="molecule type" value="Genomic_DNA"/>
</dbReference>